<dbReference type="InterPro" id="IPR029047">
    <property type="entry name" value="HSP70_peptide-bd_sf"/>
</dbReference>
<dbReference type="GO" id="GO:0005524">
    <property type="term" value="F:ATP binding"/>
    <property type="evidence" value="ECO:0007669"/>
    <property type="project" value="UniProtKB-KW"/>
</dbReference>
<sequence>GICGKPKIEVSDKGVKKLFAAEDISAMVLTKMKEVASAYLTADVKSAVITVPAYFDDLQRQATKDAAALMFCAILAANMSGKGNKMVKSLVLLDVIPLSLGFETHGQIMQVVIPKNTPIPVTKEVRTHTDRDSDQSVILTKVFQGERSRSRDNILVGVFRLSNLPLAPRGVINFNVRFEIDADGILKVSAEETSTGQKGIITITKDKRCLSQEETDRMLQDAKRYKDDDQVYIKKIKAYNALEDYVYVMKTKVNDDNLRQRLSQEDMRKMNDLDHEARDWLKTNKLAEIQVIENKENELRCAYNSIIGQLM</sequence>
<evidence type="ECO:0000256" key="3">
    <source>
        <dbReference type="ARBA" id="ARBA00022840"/>
    </source>
</evidence>
<reference evidence="4" key="1">
    <citation type="journal article" date="2019" name="Sci. Rep.">
        <title>Draft genome of Tanacetum cinerariifolium, the natural source of mosquito coil.</title>
        <authorList>
            <person name="Yamashiro T."/>
            <person name="Shiraishi A."/>
            <person name="Satake H."/>
            <person name="Nakayama K."/>
        </authorList>
    </citation>
    <scope>NUCLEOTIDE SEQUENCE</scope>
</reference>
<comment type="similarity">
    <text evidence="1">Belongs to the heat shock protein 70 family.</text>
</comment>
<evidence type="ECO:0000313" key="4">
    <source>
        <dbReference type="EMBL" id="GFA73769.1"/>
    </source>
</evidence>
<dbReference type="SUPFAM" id="SSF53067">
    <property type="entry name" value="Actin-like ATPase domain"/>
    <property type="match status" value="1"/>
</dbReference>
<dbReference type="AlphaFoldDB" id="A0A699K5B5"/>
<dbReference type="PANTHER" id="PTHR19375">
    <property type="entry name" value="HEAT SHOCK PROTEIN 70KDA"/>
    <property type="match status" value="1"/>
</dbReference>
<gene>
    <name evidence="4" type="ORF">Tci_645741</name>
</gene>
<dbReference type="GO" id="GO:0140662">
    <property type="term" value="F:ATP-dependent protein folding chaperone"/>
    <property type="evidence" value="ECO:0007669"/>
    <property type="project" value="InterPro"/>
</dbReference>
<evidence type="ECO:0000256" key="1">
    <source>
        <dbReference type="ARBA" id="ARBA00007381"/>
    </source>
</evidence>
<dbReference type="Gene3D" id="2.60.34.10">
    <property type="entry name" value="Substrate Binding Domain Of DNAk, Chain A, domain 1"/>
    <property type="match status" value="1"/>
</dbReference>
<accession>A0A699K5B5</accession>
<keyword evidence="2" id="KW-0547">Nucleotide-binding</keyword>
<name>A0A699K5B5_TANCI</name>
<organism evidence="4">
    <name type="scientific">Tanacetum cinerariifolium</name>
    <name type="common">Dalmatian daisy</name>
    <name type="synonym">Chrysanthemum cinerariifolium</name>
    <dbReference type="NCBI Taxonomy" id="118510"/>
    <lineage>
        <taxon>Eukaryota</taxon>
        <taxon>Viridiplantae</taxon>
        <taxon>Streptophyta</taxon>
        <taxon>Embryophyta</taxon>
        <taxon>Tracheophyta</taxon>
        <taxon>Spermatophyta</taxon>
        <taxon>Magnoliopsida</taxon>
        <taxon>eudicotyledons</taxon>
        <taxon>Gunneridae</taxon>
        <taxon>Pentapetalae</taxon>
        <taxon>asterids</taxon>
        <taxon>campanulids</taxon>
        <taxon>Asterales</taxon>
        <taxon>Asteraceae</taxon>
        <taxon>Asteroideae</taxon>
        <taxon>Anthemideae</taxon>
        <taxon>Anthemidinae</taxon>
        <taxon>Tanacetum</taxon>
    </lineage>
</organism>
<dbReference type="PRINTS" id="PR00301">
    <property type="entry name" value="HEATSHOCK70"/>
</dbReference>
<evidence type="ECO:0000256" key="2">
    <source>
        <dbReference type="ARBA" id="ARBA00022741"/>
    </source>
</evidence>
<keyword evidence="3" id="KW-0067">ATP-binding</keyword>
<dbReference type="Gene3D" id="3.30.420.40">
    <property type="match status" value="1"/>
</dbReference>
<dbReference type="SUPFAM" id="SSF100920">
    <property type="entry name" value="Heat shock protein 70kD (HSP70), peptide-binding domain"/>
    <property type="match status" value="1"/>
</dbReference>
<dbReference type="InterPro" id="IPR029048">
    <property type="entry name" value="HSP70_C_sf"/>
</dbReference>
<dbReference type="SUPFAM" id="SSF100934">
    <property type="entry name" value="Heat shock protein 70kD (HSP70), C-terminal subdomain"/>
    <property type="match status" value="1"/>
</dbReference>
<protein>
    <submittedName>
        <fullName evidence="4">Heat shock cognate 70 kDa protein 2-like</fullName>
    </submittedName>
</protein>
<dbReference type="InterPro" id="IPR043129">
    <property type="entry name" value="ATPase_NBD"/>
</dbReference>
<dbReference type="Pfam" id="PF00012">
    <property type="entry name" value="HSP70"/>
    <property type="match status" value="2"/>
</dbReference>
<dbReference type="EMBL" id="BKCJ010478464">
    <property type="protein sequence ID" value="GFA73769.1"/>
    <property type="molecule type" value="Genomic_DNA"/>
</dbReference>
<dbReference type="Gene3D" id="1.20.1270.10">
    <property type="match status" value="1"/>
</dbReference>
<proteinExistence type="inferred from homology"/>
<keyword evidence="4" id="KW-0346">Stress response</keyword>
<dbReference type="InterPro" id="IPR013126">
    <property type="entry name" value="Hsp_70_fam"/>
</dbReference>
<feature type="non-terminal residue" evidence="4">
    <location>
        <position position="1"/>
    </location>
</feature>
<dbReference type="FunFam" id="3.30.420.40:FF:000028">
    <property type="entry name" value="heat shock 70 kDa protein-like"/>
    <property type="match status" value="1"/>
</dbReference>
<comment type="caution">
    <text evidence="4">The sequence shown here is derived from an EMBL/GenBank/DDBJ whole genome shotgun (WGS) entry which is preliminary data.</text>
</comment>